<keyword evidence="1 4" id="KW-0489">Methyltransferase</keyword>
<reference evidence="4 5" key="1">
    <citation type="submission" date="2018-05" db="EMBL/GenBank/DDBJ databases">
        <title>Genomic Encyclopedia of Type Strains, Phase IV (KMG-IV): sequencing the most valuable type-strain genomes for metagenomic binning, comparative biology and taxonomic classification.</title>
        <authorList>
            <person name="Goeker M."/>
        </authorList>
    </citation>
    <scope>NUCLEOTIDE SEQUENCE [LARGE SCALE GENOMIC DNA]</scope>
    <source>
        <strain evidence="4 5">DSM 16097</strain>
    </source>
</reference>
<evidence type="ECO:0000256" key="1">
    <source>
        <dbReference type="ARBA" id="ARBA00022603"/>
    </source>
</evidence>
<dbReference type="PANTHER" id="PTHR13090">
    <property type="entry name" value="ARGININE-HYDROXYLASE NDUFAF5, MITOCHONDRIAL"/>
    <property type="match status" value="1"/>
</dbReference>
<dbReference type="Proteomes" id="UP000245708">
    <property type="component" value="Unassembled WGS sequence"/>
</dbReference>
<dbReference type="Pfam" id="PF08241">
    <property type="entry name" value="Methyltransf_11"/>
    <property type="match status" value="1"/>
</dbReference>
<evidence type="ECO:0000256" key="2">
    <source>
        <dbReference type="ARBA" id="ARBA00022679"/>
    </source>
</evidence>
<dbReference type="PANTHER" id="PTHR13090:SF1">
    <property type="entry name" value="ARGININE-HYDROXYLASE NDUFAF5, MITOCHONDRIAL"/>
    <property type="match status" value="1"/>
</dbReference>
<dbReference type="Gene3D" id="3.40.50.150">
    <property type="entry name" value="Vaccinia Virus protein VP39"/>
    <property type="match status" value="1"/>
</dbReference>
<dbReference type="InterPro" id="IPR029063">
    <property type="entry name" value="SAM-dependent_MTases_sf"/>
</dbReference>
<dbReference type="GO" id="GO:0032259">
    <property type="term" value="P:methylation"/>
    <property type="evidence" value="ECO:0007669"/>
    <property type="project" value="UniProtKB-KW"/>
</dbReference>
<evidence type="ECO:0000313" key="4">
    <source>
        <dbReference type="EMBL" id="PWK61672.1"/>
    </source>
</evidence>
<dbReference type="AlphaFoldDB" id="A0A316GLG3"/>
<protein>
    <submittedName>
        <fullName evidence="4">Methyltransferase family protein</fullName>
    </submittedName>
</protein>
<evidence type="ECO:0000259" key="3">
    <source>
        <dbReference type="Pfam" id="PF08241"/>
    </source>
</evidence>
<keyword evidence="5" id="KW-1185">Reference proteome</keyword>
<sequence>MTTQPRLVDQTLLARARSRARLEVAGFLHDEAMAELQERLIDVNRRFTAPALVTPFPDFWAALLPAARIVTPSETLDLQPGAHDLVVHAMALHWADDPVGQIVQCRRALKPDGFFLSVAFGGETLTELRQALALAETEILGGLSPRVAPMAEIRDMGALLQRAGLALPVADRLKKTVTYANAIALMADLRAMGETNALADRHRAPVPRNLFGRAAAIYADSFAAHDDPTRIRATFEMIFLSGWAPHDSQQKPLRPGAAKARLAAALGTSEFDETAQPVLHPTDD</sequence>
<dbReference type="InterPro" id="IPR050602">
    <property type="entry name" value="Malonyl-ACP_OMT"/>
</dbReference>
<dbReference type="InterPro" id="IPR013216">
    <property type="entry name" value="Methyltransf_11"/>
</dbReference>
<dbReference type="EMBL" id="QGGW01000002">
    <property type="protein sequence ID" value="PWK61672.1"/>
    <property type="molecule type" value="Genomic_DNA"/>
</dbReference>
<feature type="domain" description="Methyltransferase type 11" evidence="3">
    <location>
        <begin position="69"/>
        <end position="116"/>
    </location>
</feature>
<gene>
    <name evidence="4" type="ORF">C7455_102364</name>
</gene>
<comment type="caution">
    <text evidence="4">The sequence shown here is derived from an EMBL/GenBank/DDBJ whole genome shotgun (WGS) entry which is preliminary data.</text>
</comment>
<keyword evidence="2 4" id="KW-0808">Transferase</keyword>
<dbReference type="GO" id="GO:0008757">
    <property type="term" value="F:S-adenosylmethionine-dependent methyltransferase activity"/>
    <property type="evidence" value="ECO:0007669"/>
    <property type="project" value="InterPro"/>
</dbReference>
<dbReference type="OrthoDB" id="9793723at2"/>
<accession>A0A316GLG3</accession>
<name>A0A316GLG3_9RHOB</name>
<evidence type="ECO:0000313" key="5">
    <source>
        <dbReference type="Proteomes" id="UP000245708"/>
    </source>
</evidence>
<dbReference type="SUPFAM" id="SSF53335">
    <property type="entry name" value="S-adenosyl-L-methionine-dependent methyltransferases"/>
    <property type="match status" value="1"/>
</dbReference>
<organism evidence="4 5">
    <name type="scientific">Roseicyclus mahoneyensis</name>
    <dbReference type="NCBI Taxonomy" id="164332"/>
    <lineage>
        <taxon>Bacteria</taxon>
        <taxon>Pseudomonadati</taxon>
        <taxon>Pseudomonadota</taxon>
        <taxon>Alphaproteobacteria</taxon>
        <taxon>Rhodobacterales</taxon>
        <taxon>Roseobacteraceae</taxon>
        <taxon>Roseicyclus</taxon>
    </lineage>
</organism>
<dbReference type="RefSeq" id="WP_109666724.1">
    <property type="nucleotide sequence ID" value="NZ_QGGW01000002.1"/>
</dbReference>
<proteinExistence type="predicted"/>